<feature type="domain" description="BAH" evidence="10">
    <location>
        <begin position="1627"/>
        <end position="1743"/>
    </location>
</feature>
<feature type="region of interest" description="Disordered" evidence="9">
    <location>
        <begin position="1032"/>
        <end position="1074"/>
    </location>
</feature>
<dbReference type="InterPro" id="IPR050390">
    <property type="entry name" value="C5-Methyltransferase"/>
</dbReference>
<dbReference type="EC" id="2.1.1.37" evidence="2"/>
<dbReference type="GO" id="GO:0003886">
    <property type="term" value="F:DNA (cytosine-5-)-methyltransferase activity"/>
    <property type="evidence" value="ECO:0007669"/>
    <property type="project" value="UniProtKB-EC"/>
</dbReference>
<dbReference type="PANTHER" id="PTHR10629:SF54">
    <property type="entry name" value="DNA METHYLTRANSFERASE DIM-2"/>
    <property type="match status" value="1"/>
</dbReference>
<dbReference type="Gene3D" id="2.30.30.490">
    <property type="match status" value="1"/>
</dbReference>
<dbReference type="Pfam" id="PF25423">
    <property type="entry name" value="DUF7893"/>
    <property type="match status" value="1"/>
</dbReference>
<dbReference type="PROSITE" id="PS51679">
    <property type="entry name" value="SAM_MT_C5"/>
    <property type="match status" value="1"/>
</dbReference>
<dbReference type="CDD" id="cd04712">
    <property type="entry name" value="BAH_DCM_I"/>
    <property type="match status" value="1"/>
</dbReference>
<gene>
    <name evidence="11" type="ORF">N656DRAFT_802694</name>
</gene>
<feature type="region of interest" description="Disordered" evidence="9">
    <location>
        <begin position="107"/>
        <end position="136"/>
    </location>
</feature>
<evidence type="ECO:0000313" key="11">
    <source>
        <dbReference type="EMBL" id="KAK4107403.1"/>
    </source>
</evidence>
<evidence type="ECO:0000256" key="3">
    <source>
        <dbReference type="ARBA" id="ARBA00022603"/>
    </source>
</evidence>
<evidence type="ECO:0000259" key="10">
    <source>
        <dbReference type="PROSITE" id="PS51038"/>
    </source>
</evidence>
<evidence type="ECO:0000256" key="8">
    <source>
        <dbReference type="PROSITE-ProRule" id="PRU01016"/>
    </source>
</evidence>
<keyword evidence="3 8" id="KW-0489">Methyltransferase</keyword>
<dbReference type="GO" id="GO:0005634">
    <property type="term" value="C:nucleus"/>
    <property type="evidence" value="ECO:0007669"/>
    <property type="project" value="UniProtKB-SubCell"/>
</dbReference>
<feature type="region of interest" description="Disordered" evidence="9">
    <location>
        <begin position="2180"/>
        <end position="2210"/>
    </location>
</feature>
<feature type="active site" evidence="8">
    <location>
        <position position="1852"/>
    </location>
</feature>
<keyword evidence="7" id="KW-0539">Nucleus</keyword>
<evidence type="ECO:0000313" key="12">
    <source>
        <dbReference type="Proteomes" id="UP001302812"/>
    </source>
</evidence>
<protein>
    <recommendedName>
        <fullName evidence="2">DNA (cytosine-5-)-methyltransferase</fullName>
        <ecNumber evidence="2">2.1.1.37</ecNumber>
    </recommendedName>
</protein>
<dbReference type="Gene3D" id="3.90.120.10">
    <property type="entry name" value="DNA Methylase, subunit A, domain 2"/>
    <property type="match status" value="1"/>
</dbReference>
<name>A0AAN6QC20_9PEZI</name>
<dbReference type="InterPro" id="IPR018117">
    <property type="entry name" value="C5_DNA_meth_AS"/>
</dbReference>
<comment type="subcellular location">
    <subcellularLocation>
        <location evidence="1">Nucleus</location>
    </subcellularLocation>
</comment>
<proteinExistence type="inferred from homology"/>
<reference evidence="11" key="1">
    <citation type="journal article" date="2023" name="Mol. Phylogenet. Evol.">
        <title>Genome-scale phylogeny and comparative genomics of the fungal order Sordariales.</title>
        <authorList>
            <person name="Hensen N."/>
            <person name="Bonometti L."/>
            <person name="Westerberg I."/>
            <person name="Brannstrom I.O."/>
            <person name="Guillou S."/>
            <person name="Cros-Aarteil S."/>
            <person name="Calhoun S."/>
            <person name="Haridas S."/>
            <person name="Kuo A."/>
            <person name="Mondo S."/>
            <person name="Pangilinan J."/>
            <person name="Riley R."/>
            <person name="LaButti K."/>
            <person name="Andreopoulos B."/>
            <person name="Lipzen A."/>
            <person name="Chen C."/>
            <person name="Yan M."/>
            <person name="Daum C."/>
            <person name="Ng V."/>
            <person name="Clum A."/>
            <person name="Steindorff A."/>
            <person name="Ohm R.A."/>
            <person name="Martin F."/>
            <person name="Silar P."/>
            <person name="Natvig D.O."/>
            <person name="Lalanne C."/>
            <person name="Gautier V."/>
            <person name="Ament-Velasquez S.L."/>
            <person name="Kruys A."/>
            <person name="Hutchinson M.I."/>
            <person name="Powell A.J."/>
            <person name="Barry K."/>
            <person name="Miller A.N."/>
            <person name="Grigoriev I.V."/>
            <person name="Debuchy R."/>
            <person name="Gladieux P."/>
            <person name="Hiltunen Thoren M."/>
            <person name="Johannesson H."/>
        </authorList>
    </citation>
    <scope>NUCLEOTIDE SEQUENCE</scope>
    <source>
        <strain evidence="11">CBS 508.74</strain>
    </source>
</reference>
<dbReference type="PROSITE" id="PS00094">
    <property type="entry name" value="C5_MTASE_1"/>
    <property type="match status" value="1"/>
</dbReference>
<dbReference type="InterPro" id="IPR029063">
    <property type="entry name" value="SAM-dependent_MTases_sf"/>
</dbReference>
<dbReference type="InterPro" id="IPR001525">
    <property type="entry name" value="C5_MeTfrase"/>
</dbReference>
<dbReference type="Proteomes" id="UP001302812">
    <property type="component" value="Unassembled WGS sequence"/>
</dbReference>
<dbReference type="GO" id="GO:0003677">
    <property type="term" value="F:DNA binding"/>
    <property type="evidence" value="ECO:0007669"/>
    <property type="project" value="UniProtKB-KW"/>
</dbReference>
<keyword evidence="4 8" id="KW-0808">Transferase</keyword>
<dbReference type="GO" id="GO:0003682">
    <property type="term" value="F:chromatin binding"/>
    <property type="evidence" value="ECO:0007669"/>
    <property type="project" value="InterPro"/>
</dbReference>
<evidence type="ECO:0000256" key="2">
    <source>
        <dbReference type="ARBA" id="ARBA00011975"/>
    </source>
</evidence>
<organism evidence="11 12">
    <name type="scientific">Canariomyces notabilis</name>
    <dbReference type="NCBI Taxonomy" id="2074819"/>
    <lineage>
        <taxon>Eukaryota</taxon>
        <taxon>Fungi</taxon>
        <taxon>Dikarya</taxon>
        <taxon>Ascomycota</taxon>
        <taxon>Pezizomycotina</taxon>
        <taxon>Sordariomycetes</taxon>
        <taxon>Sordariomycetidae</taxon>
        <taxon>Sordariales</taxon>
        <taxon>Chaetomiaceae</taxon>
        <taxon>Canariomyces</taxon>
    </lineage>
</organism>
<feature type="region of interest" description="Disordered" evidence="9">
    <location>
        <begin position="1082"/>
        <end position="1101"/>
    </location>
</feature>
<dbReference type="PANTHER" id="PTHR10629">
    <property type="entry name" value="CYTOSINE-SPECIFIC METHYLTRANSFERASE"/>
    <property type="match status" value="1"/>
</dbReference>
<reference evidence="11" key="2">
    <citation type="submission" date="2023-05" db="EMBL/GenBank/DDBJ databases">
        <authorList>
            <consortium name="Lawrence Berkeley National Laboratory"/>
            <person name="Steindorff A."/>
            <person name="Hensen N."/>
            <person name="Bonometti L."/>
            <person name="Westerberg I."/>
            <person name="Brannstrom I.O."/>
            <person name="Guillou S."/>
            <person name="Cros-Aarteil S."/>
            <person name="Calhoun S."/>
            <person name="Haridas S."/>
            <person name="Kuo A."/>
            <person name="Mondo S."/>
            <person name="Pangilinan J."/>
            <person name="Riley R."/>
            <person name="Labutti K."/>
            <person name="Andreopoulos B."/>
            <person name="Lipzen A."/>
            <person name="Chen C."/>
            <person name="Yanf M."/>
            <person name="Daum C."/>
            <person name="Ng V."/>
            <person name="Clum A."/>
            <person name="Ohm R."/>
            <person name="Martin F."/>
            <person name="Silar P."/>
            <person name="Natvig D."/>
            <person name="Lalanne C."/>
            <person name="Gautier V."/>
            <person name="Ament-Velasquez S.L."/>
            <person name="Kruys A."/>
            <person name="Hutchinson M.I."/>
            <person name="Powell A.J."/>
            <person name="Barry K."/>
            <person name="Miller A.N."/>
            <person name="Grigoriev I.V."/>
            <person name="Debuchy R."/>
            <person name="Gladieux P."/>
            <person name="Thoren M.H."/>
            <person name="Johannesson H."/>
        </authorList>
    </citation>
    <scope>NUCLEOTIDE SEQUENCE</scope>
    <source>
        <strain evidence="11">CBS 508.74</strain>
    </source>
</reference>
<feature type="compositionally biased region" description="Pro residues" evidence="9">
    <location>
        <begin position="1049"/>
        <end position="1064"/>
    </location>
</feature>
<sequence length="2292" mass="258358">MRIAGVIALKRAPRCKTLSLIGCQVRLPISDAVNVRWHSANLSAAPVDRRNDETDETDTRGRSGSAPDPQSSSEWAGLLAAAESTNTEANMHRTSFHAASIVTAPPRMRSSKLAESVAGEPQSPPPSRPHAELAIPPEGEPLPAGLPTGFRDMSPTEQEEELWILLEGERLETEWKTEILGKHRPYMKDFPRYSPVRVVGTLLRWRNRRWTPREWQLARAIANNRSLRPSIITAQALLRRYALLARRTGITTKIERYLGRTWEWKKRLRQLQAQTGITEGDIKQWLWILNPMDGDMQVTRFLKSDCRKPFFLLMALLARDRIIRKPATFIAYIKYIRDNYISSERPADELANPAYQGQGRSMTWWHFLVLLHRLVRHARETWPAGMPLISRLAADYIATMPPDQDSRALTGPQARSLVFNKALQHVGWPARIRPLDHIEHNWAAQRQLLQLAASVEPPLMMDKNSYRSVRTVLLGMSKTKDEARNVDRAVKTWPPYRRALDGIDERRNPEDGLSRSVKAGLLAREAGYNDDSVDRALSALGGSTFGDSPTIQTRSLPPPMFSGNRANLNVYTEWASTIRATRNAREAWFMFEHPPQPGLRPDIHVYTEMFQKLFARPVADSSGIRPGDVKEVFPVHDGNLSEFEIARLTPPKPEELYELMLHRDHIRPTGHCLAVLVANAPSKEHALRFLDDSPWRSHIGALKDFSLWTTKPRSGEPMRELSMVPIAIFHAWIAMLCRIHTLRPKQEGPADTSISRAKQRAMNIAGGATIVEAIELTRAFHARNGKLASRDKRSWHLIMEALAGPKLLYSFLGAPYNVLKTLTWFLHVYEKTIASKSIDIVSFESLCVMIRKALKLSTFEDDSKSEKVQRDRREINWHLGKFVVHAHRLAVAGFQQLTLLPPVGQGIAEEWEEWDDETPHGVTQYNVSGRPLYRYMMALGCCGSGREMVRLMDWILDGWDGAHIRDEAKDPKCLPYQYLIRAFAYFVDVAKNLVEPAEMERLRQRLDQLVRTRESFGGGRYLARGVDQMDVFTEGPLDGQDDLGQPLPESSPQPPLSEAPPRHPLFPDDWPSASSLAAQDVNGVNPAPLAGSPWETPRASAPLSDLEVNGEQAIESDNADIATPVSFDIKRRKNIYVELPQSTLVNPRSQYDGWTPPLPPSREWTAVAALMEVAEAKEDFVEFELDQFVFYINSKYYAYEMRPLQHMATRVGQTRFFFNGVLSVGDQRHYVENVEVSELPIGNYGDSNHAVDGQIWVRSLHNADKEVYYRLKSPATEYRRFYEPFVWIANLAKHVVDFSASLIEQGRAVDLHSFKESFAQWLDQAHGEALSFQNWRQQHPSRDYRTSITANIDFIWKEMNGVLGERKASSLHLFRETYHFSRYKATVAPPIPMIVEEGEAEPQPPTIVTPYIKECFGHMSLGKMLRVVDGSTSKAQPDFGSHRSFDATRTVERATPIEAMVSSCTTGRRRKPYFLPCEVIDRIRVGDTISTPRDCETTDTKWRSMESKGAADDGRWFGLVQKVHVANDGFRTFDVTWFYRPVETPCCMMKYPWPNELFLSDHCTCEEGEHARVKEYEVLGVHHINWFGNPNEGDGEFFVRQTYLVDGRRWVTLQKSHMTCSHGPEKPRFRTGDTVLAALSSDALAEPYEVAKIFKQGNIMFVRLRRLLRRSRVDPQANPAPNELVYSDQFVVAKANKVGERCVVRIFRAGKQIPVPYDRGGTGNLFYMTHRLVEDGNSKRCIPFDGDIPSSFRQGFDPANHSFRKLKGMDLFCGSGNFGRGLEEAGAIEMHWANDIWDKAIYTYMANSPGPKTTKPFLGSIDDLLRLAIEGKYADNVLRPGEVDFISAGSPCPGFSLLTQNKQTLKQFKNRSLVASFASFVDFYRPKYGVLENVTTIVQARKHNQAEDVLSQLICAIVGMGYQAQLIMGDAWSHGAPQARTRVFLYFAAPGLRLPEAPGLSHSHFPAASSRDLGALCNGEPYVRRSFEATPFKYVSASEGTADLQRIGDGKPDACIPFPDHRVCTGITRELRRQIQIIPIHPYGMDFVTSWRGGKGVMSAADRDAFPAEGGSRKASVASNSKAWQRIRPTEVFRTVTTGGHPGDARGVTSLHWNEDRPLTLQEVRRAQGFPDHEVLLGNMQDKWKLVGNSVARQMALALGLKLREAWVGTLYEDGRISRAASRSVTPGIEPDSRARSVTTPASAISDTRVGMRKRLLSQTLTTDLQSPKMPKLERDSTPASEQQLNGTVMPASGLELDTTPDDVQESEAASPVQPGPTVVRLSVDDELEDYE</sequence>
<dbReference type="Pfam" id="PF00145">
    <property type="entry name" value="DNA_methylase"/>
    <property type="match status" value="1"/>
</dbReference>
<evidence type="ECO:0000256" key="7">
    <source>
        <dbReference type="ARBA" id="ARBA00023242"/>
    </source>
</evidence>
<keyword evidence="12" id="KW-1185">Reference proteome</keyword>
<keyword evidence="6" id="KW-0238">DNA-binding</keyword>
<feature type="region of interest" description="Disordered" evidence="9">
    <location>
        <begin position="46"/>
        <end position="75"/>
    </location>
</feature>
<dbReference type="Gene3D" id="3.40.50.150">
    <property type="entry name" value="Vaccinia Virus protein VP39"/>
    <property type="match status" value="1"/>
</dbReference>
<dbReference type="PRINTS" id="PR00105">
    <property type="entry name" value="C5METTRFRASE"/>
</dbReference>
<dbReference type="GO" id="GO:0032259">
    <property type="term" value="P:methylation"/>
    <property type="evidence" value="ECO:0007669"/>
    <property type="project" value="UniProtKB-KW"/>
</dbReference>
<feature type="compositionally biased region" description="Basic and acidic residues" evidence="9">
    <location>
        <begin position="47"/>
        <end position="61"/>
    </location>
</feature>
<dbReference type="GO" id="GO:0044027">
    <property type="term" value="P:negative regulation of gene expression via chromosomal CpG island methylation"/>
    <property type="evidence" value="ECO:0007669"/>
    <property type="project" value="TreeGrafter"/>
</dbReference>
<evidence type="ECO:0000256" key="5">
    <source>
        <dbReference type="ARBA" id="ARBA00022691"/>
    </source>
</evidence>
<dbReference type="EMBL" id="MU853374">
    <property type="protein sequence ID" value="KAK4107403.1"/>
    <property type="molecule type" value="Genomic_DNA"/>
</dbReference>
<accession>A0AAN6QC20</accession>
<dbReference type="SUPFAM" id="SSF53335">
    <property type="entry name" value="S-adenosyl-L-methionine-dependent methyltransferases"/>
    <property type="match status" value="1"/>
</dbReference>
<dbReference type="InterPro" id="IPR001025">
    <property type="entry name" value="BAH_dom"/>
</dbReference>
<dbReference type="PROSITE" id="PS51038">
    <property type="entry name" value="BAH"/>
    <property type="match status" value="2"/>
</dbReference>
<feature type="region of interest" description="Disordered" evidence="9">
    <location>
        <begin position="2224"/>
        <end position="2292"/>
    </location>
</feature>
<evidence type="ECO:0000256" key="9">
    <source>
        <dbReference type="SAM" id="MobiDB-lite"/>
    </source>
</evidence>
<feature type="domain" description="BAH" evidence="10">
    <location>
        <begin position="1481"/>
        <end position="1614"/>
    </location>
</feature>
<feature type="compositionally biased region" description="Polar residues" evidence="9">
    <location>
        <begin position="2238"/>
        <end position="2247"/>
    </location>
</feature>
<feature type="compositionally biased region" description="Polar residues" evidence="9">
    <location>
        <begin position="2196"/>
        <end position="2206"/>
    </location>
</feature>
<evidence type="ECO:0000256" key="4">
    <source>
        <dbReference type="ARBA" id="ARBA00022679"/>
    </source>
</evidence>
<dbReference type="RefSeq" id="XP_064664973.1">
    <property type="nucleotide sequence ID" value="XM_064818276.1"/>
</dbReference>
<evidence type="ECO:0000256" key="6">
    <source>
        <dbReference type="ARBA" id="ARBA00023125"/>
    </source>
</evidence>
<dbReference type="GeneID" id="89942401"/>
<comment type="caution">
    <text evidence="11">The sequence shown here is derived from an EMBL/GenBank/DDBJ whole genome shotgun (WGS) entry which is preliminary data.</text>
</comment>
<evidence type="ECO:0000256" key="1">
    <source>
        <dbReference type="ARBA" id="ARBA00004123"/>
    </source>
</evidence>
<dbReference type="InterPro" id="IPR057215">
    <property type="entry name" value="DUF7893"/>
</dbReference>
<keyword evidence="5 8" id="KW-0949">S-adenosyl-L-methionine</keyword>
<comment type="similarity">
    <text evidence="8">Belongs to the class I-like SAM-binding methyltransferase superfamily. C5-methyltransferase family.</text>
</comment>
<dbReference type="InterPro" id="IPR043151">
    <property type="entry name" value="BAH_sf"/>
</dbReference>